<proteinExistence type="predicted"/>
<sequence>MFGTLKQLISKNLIGFRQYQHIQFRNYKQNKKNKFDGYWDLILEQPKSESHEQTGDIASLAIGSSISNAQEVYEPIYTIDGEIIPRKPEFPDNCCMSGCAHCVLDIYQEELDEWKIKTNNIKNRLLKEGKPLPNILIKSSELHSNDDIDPGMKAFLELEKSLAEKPKIKNN</sequence>
<dbReference type="PANTHER" id="PTHR21193:SF3">
    <property type="entry name" value="OXIDOREDUCTASE-LIKE DOMAIN-CONTAINING PROTEIN 1"/>
    <property type="match status" value="1"/>
</dbReference>
<dbReference type="STRING" id="658196.A0A397THU2"/>
<dbReference type="OrthoDB" id="10064411at2759"/>
<reference evidence="2 3" key="1">
    <citation type="submission" date="2018-06" db="EMBL/GenBank/DDBJ databases">
        <title>Comparative genomics reveals the genomic features of Rhizophagus irregularis, R. cerebriforme, R. diaphanum and Gigaspora rosea, and their symbiotic lifestyle signature.</title>
        <authorList>
            <person name="Morin E."/>
            <person name="San Clemente H."/>
            <person name="Chen E.C.H."/>
            <person name="De La Providencia I."/>
            <person name="Hainaut M."/>
            <person name="Kuo A."/>
            <person name="Kohler A."/>
            <person name="Murat C."/>
            <person name="Tang N."/>
            <person name="Roy S."/>
            <person name="Loubradou J."/>
            <person name="Henrissat B."/>
            <person name="Grigoriev I.V."/>
            <person name="Corradi N."/>
            <person name="Roux C."/>
            <person name="Martin F.M."/>
        </authorList>
    </citation>
    <scope>NUCLEOTIDE SEQUENCE [LARGE SCALE GENOMIC DNA]</scope>
    <source>
        <strain evidence="2 3">DAOM 227022</strain>
    </source>
</reference>
<dbReference type="EMBL" id="QKYT01000025">
    <property type="protein sequence ID" value="RIA97810.1"/>
    <property type="molecule type" value="Genomic_DNA"/>
</dbReference>
<comment type="caution">
    <text evidence="2">The sequence shown here is derived from an EMBL/GenBank/DDBJ whole genome shotgun (WGS) entry which is preliminary data.</text>
</comment>
<feature type="domain" description="Oxidoreductase-like" evidence="1">
    <location>
        <begin position="78"/>
        <end position="122"/>
    </location>
</feature>
<dbReference type="InterPro" id="IPR039251">
    <property type="entry name" value="OXLD1"/>
</dbReference>
<dbReference type="Pfam" id="PF09791">
    <property type="entry name" value="Oxidored-like"/>
    <property type="match status" value="1"/>
</dbReference>
<dbReference type="InterPro" id="IPR019180">
    <property type="entry name" value="Oxidoreductase-like_N"/>
</dbReference>
<protein>
    <submittedName>
        <fullName evidence="2">Oxidoreductase-like protein</fullName>
    </submittedName>
</protein>
<gene>
    <name evidence="2" type="ORF">C1645_813691</name>
</gene>
<evidence type="ECO:0000259" key="1">
    <source>
        <dbReference type="Pfam" id="PF09791"/>
    </source>
</evidence>
<evidence type="ECO:0000313" key="2">
    <source>
        <dbReference type="EMBL" id="RIA97810.1"/>
    </source>
</evidence>
<organism evidence="2 3">
    <name type="scientific">Glomus cerebriforme</name>
    <dbReference type="NCBI Taxonomy" id="658196"/>
    <lineage>
        <taxon>Eukaryota</taxon>
        <taxon>Fungi</taxon>
        <taxon>Fungi incertae sedis</taxon>
        <taxon>Mucoromycota</taxon>
        <taxon>Glomeromycotina</taxon>
        <taxon>Glomeromycetes</taxon>
        <taxon>Glomerales</taxon>
        <taxon>Glomeraceae</taxon>
        <taxon>Glomus</taxon>
    </lineage>
</organism>
<name>A0A397THU2_9GLOM</name>
<dbReference type="PANTHER" id="PTHR21193">
    <property type="entry name" value="OXIDOREDUCTASE-LIKE DOMAIN-CONTAINING PROTEIN 1"/>
    <property type="match status" value="1"/>
</dbReference>
<evidence type="ECO:0000313" key="3">
    <source>
        <dbReference type="Proteomes" id="UP000265703"/>
    </source>
</evidence>
<dbReference type="AlphaFoldDB" id="A0A397THU2"/>
<dbReference type="GO" id="GO:0005739">
    <property type="term" value="C:mitochondrion"/>
    <property type="evidence" value="ECO:0007669"/>
    <property type="project" value="TreeGrafter"/>
</dbReference>
<accession>A0A397THU2</accession>
<dbReference type="Proteomes" id="UP000265703">
    <property type="component" value="Unassembled WGS sequence"/>
</dbReference>
<keyword evidence="3" id="KW-1185">Reference proteome</keyword>